<reference evidence="3" key="1">
    <citation type="submission" date="2020-10" db="EMBL/GenBank/DDBJ databases">
        <authorList>
            <person name="Gilroy R."/>
        </authorList>
    </citation>
    <scope>NUCLEOTIDE SEQUENCE</scope>
    <source>
        <strain evidence="3">CHK199-13235</strain>
    </source>
</reference>
<reference evidence="3" key="2">
    <citation type="journal article" date="2021" name="PeerJ">
        <title>Extensive microbial diversity within the chicken gut microbiome revealed by metagenomics and culture.</title>
        <authorList>
            <person name="Gilroy R."/>
            <person name="Ravi A."/>
            <person name="Getino M."/>
            <person name="Pursley I."/>
            <person name="Horton D.L."/>
            <person name="Alikhan N.F."/>
            <person name="Baker D."/>
            <person name="Gharbi K."/>
            <person name="Hall N."/>
            <person name="Watson M."/>
            <person name="Adriaenssens E.M."/>
            <person name="Foster-Nyarko E."/>
            <person name="Jarju S."/>
            <person name="Secka A."/>
            <person name="Antonio M."/>
            <person name="Oren A."/>
            <person name="Chaudhuri R.R."/>
            <person name="La Ragione R."/>
            <person name="Hildebrand F."/>
            <person name="Pallen M.J."/>
        </authorList>
    </citation>
    <scope>NUCLEOTIDE SEQUENCE</scope>
    <source>
        <strain evidence="3">CHK199-13235</strain>
    </source>
</reference>
<dbReference type="InterPro" id="IPR017694">
    <property type="entry name" value="Phosphonate_tfrase_rpt"/>
</dbReference>
<organism evidence="3 4">
    <name type="scientific">Candidatus Merdivicinus excrementipullorum</name>
    <dbReference type="NCBI Taxonomy" id="2840867"/>
    <lineage>
        <taxon>Bacteria</taxon>
        <taxon>Bacillati</taxon>
        <taxon>Bacillota</taxon>
        <taxon>Clostridia</taxon>
        <taxon>Eubacteriales</taxon>
        <taxon>Oscillospiraceae</taxon>
        <taxon>Oscillospiraceae incertae sedis</taxon>
        <taxon>Candidatus Merdivicinus</taxon>
    </lineage>
</organism>
<dbReference type="PANTHER" id="PTHR43300">
    <property type="entry name" value="ACETYLTRANSFERASE"/>
    <property type="match status" value="1"/>
</dbReference>
<keyword evidence="1" id="KW-0808">Transferase</keyword>
<sequence>MLGMEPTIGKDVLLTDTFLGPYTEIKDHCELESVSMGQFSYCAGYNQIFAAEIGNFCSIASFVRINPGNHPCYTRVAQHHFTYRRSLFGFGEDDEEFFAARRERRVVIGHDVWLGHGVTVMPGVKIGNGAVVGSGAVVTHDVEPYSVVAGVPAKKIKMRFDPDTIARLESTRWWEWDYAVIKERLKDFYNIPAFLEKYAPSSSVAADTVL</sequence>
<comment type="caution">
    <text evidence="3">The sequence shown here is derived from an EMBL/GenBank/DDBJ whole genome shotgun (WGS) entry which is preliminary data.</text>
</comment>
<proteinExistence type="predicted"/>
<dbReference type="Proteomes" id="UP000824002">
    <property type="component" value="Unassembled WGS sequence"/>
</dbReference>
<dbReference type="PROSITE" id="PS00101">
    <property type="entry name" value="HEXAPEP_TRANSFERASES"/>
    <property type="match status" value="1"/>
</dbReference>
<dbReference type="Gene3D" id="2.160.10.10">
    <property type="entry name" value="Hexapeptide repeat proteins"/>
    <property type="match status" value="1"/>
</dbReference>
<evidence type="ECO:0000256" key="2">
    <source>
        <dbReference type="ARBA" id="ARBA00022737"/>
    </source>
</evidence>
<dbReference type="InterPro" id="IPR001451">
    <property type="entry name" value="Hexapep"/>
</dbReference>
<dbReference type="SUPFAM" id="SSF51161">
    <property type="entry name" value="Trimeric LpxA-like enzymes"/>
    <property type="match status" value="1"/>
</dbReference>
<name>A0A9D1K0Q1_9FIRM</name>
<dbReference type="GO" id="GO:0016740">
    <property type="term" value="F:transferase activity"/>
    <property type="evidence" value="ECO:0007669"/>
    <property type="project" value="UniProtKB-KW"/>
</dbReference>
<dbReference type="InterPro" id="IPR050179">
    <property type="entry name" value="Trans_hexapeptide_repeat"/>
</dbReference>
<dbReference type="Pfam" id="PF00132">
    <property type="entry name" value="Hexapep"/>
    <property type="match status" value="1"/>
</dbReference>
<accession>A0A9D1K0Q1</accession>
<protein>
    <submittedName>
        <fullName evidence="3">Acetyltransferase</fullName>
    </submittedName>
</protein>
<evidence type="ECO:0000313" key="4">
    <source>
        <dbReference type="Proteomes" id="UP000824002"/>
    </source>
</evidence>
<dbReference type="AlphaFoldDB" id="A0A9D1K0Q1"/>
<gene>
    <name evidence="3" type="ORF">IAB51_05730</name>
</gene>
<dbReference type="InterPro" id="IPR011004">
    <property type="entry name" value="Trimer_LpxA-like_sf"/>
</dbReference>
<keyword evidence="2" id="KW-0677">Repeat</keyword>
<evidence type="ECO:0000256" key="1">
    <source>
        <dbReference type="ARBA" id="ARBA00022679"/>
    </source>
</evidence>
<dbReference type="CDD" id="cd03349">
    <property type="entry name" value="LbH_XAT"/>
    <property type="match status" value="1"/>
</dbReference>
<dbReference type="InterPro" id="IPR018357">
    <property type="entry name" value="Hexapep_transf_CS"/>
</dbReference>
<dbReference type="EMBL" id="DVJP01000039">
    <property type="protein sequence ID" value="HIS76298.1"/>
    <property type="molecule type" value="Genomic_DNA"/>
</dbReference>
<dbReference type="NCBIfam" id="TIGR03308">
    <property type="entry name" value="phn_thr-fam"/>
    <property type="match status" value="1"/>
</dbReference>
<dbReference type="PANTHER" id="PTHR43300:SF11">
    <property type="entry name" value="ACETYLTRANSFERASE RV3034C-RELATED"/>
    <property type="match status" value="1"/>
</dbReference>
<evidence type="ECO:0000313" key="3">
    <source>
        <dbReference type="EMBL" id="HIS76298.1"/>
    </source>
</evidence>